<comment type="subcellular location">
    <subcellularLocation>
        <location evidence="1">Membrane</location>
        <topology evidence="1">Multi-pass membrane protein</topology>
    </subcellularLocation>
</comment>
<evidence type="ECO:0000256" key="1">
    <source>
        <dbReference type="ARBA" id="ARBA00004141"/>
    </source>
</evidence>
<feature type="transmembrane region" description="Helical" evidence="7">
    <location>
        <begin position="591"/>
        <end position="614"/>
    </location>
</feature>
<organism evidence="8 9">
    <name type="scientific">Discostella pseudostelligera</name>
    <dbReference type="NCBI Taxonomy" id="259834"/>
    <lineage>
        <taxon>Eukaryota</taxon>
        <taxon>Sar</taxon>
        <taxon>Stramenopiles</taxon>
        <taxon>Ochrophyta</taxon>
        <taxon>Bacillariophyta</taxon>
        <taxon>Coscinodiscophyceae</taxon>
        <taxon>Thalassiosirophycidae</taxon>
        <taxon>Stephanodiscales</taxon>
        <taxon>Stephanodiscaceae</taxon>
        <taxon>Discostella</taxon>
    </lineage>
</organism>
<feature type="transmembrane region" description="Helical" evidence="7">
    <location>
        <begin position="620"/>
        <end position="640"/>
    </location>
</feature>
<dbReference type="PANTHER" id="PTHR21347">
    <property type="entry name" value="CLEFT LIP AND PALATE ASSOCIATED TRANSMEMBRANE PROTEIN-RELATED"/>
    <property type="match status" value="1"/>
</dbReference>
<evidence type="ECO:0000313" key="9">
    <source>
        <dbReference type="Proteomes" id="UP001530293"/>
    </source>
</evidence>
<feature type="transmembrane region" description="Helical" evidence="7">
    <location>
        <begin position="516"/>
        <end position="535"/>
    </location>
</feature>
<feature type="compositionally biased region" description="Low complexity" evidence="6">
    <location>
        <begin position="27"/>
        <end position="37"/>
    </location>
</feature>
<evidence type="ECO:0000256" key="5">
    <source>
        <dbReference type="ARBA" id="ARBA00023136"/>
    </source>
</evidence>
<keyword evidence="3 7" id="KW-0812">Transmembrane</keyword>
<feature type="region of interest" description="Disordered" evidence="6">
    <location>
        <begin position="758"/>
        <end position="789"/>
    </location>
</feature>
<evidence type="ECO:0000313" key="8">
    <source>
        <dbReference type="EMBL" id="KAL3761944.1"/>
    </source>
</evidence>
<accession>A0ABD3MD61</accession>
<evidence type="ECO:0000256" key="4">
    <source>
        <dbReference type="ARBA" id="ARBA00022989"/>
    </source>
</evidence>
<feature type="compositionally biased region" description="Low complexity" evidence="6">
    <location>
        <begin position="1"/>
        <end position="16"/>
    </location>
</feature>
<feature type="compositionally biased region" description="Basic residues" evidence="6">
    <location>
        <begin position="779"/>
        <end position="789"/>
    </location>
</feature>
<keyword evidence="5 7" id="KW-0472">Membrane</keyword>
<keyword evidence="9" id="KW-1185">Reference proteome</keyword>
<name>A0ABD3MD61_9STRA</name>
<dbReference type="Proteomes" id="UP001530293">
    <property type="component" value="Unassembled WGS sequence"/>
</dbReference>
<evidence type="ECO:0000256" key="6">
    <source>
        <dbReference type="SAM" id="MobiDB-lite"/>
    </source>
</evidence>
<evidence type="ECO:0000256" key="2">
    <source>
        <dbReference type="ARBA" id="ARBA00009310"/>
    </source>
</evidence>
<protein>
    <recommendedName>
        <fullName evidence="10">Cleft lip and palate associated transmembrane protein</fullName>
    </recommendedName>
</protein>
<feature type="transmembrane region" description="Helical" evidence="7">
    <location>
        <begin position="480"/>
        <end position="500"/>
    </location>
</feature>
<dbReference type="EMBL" id="JALLBG020000144">
    <property type="protein sequence ID" value="KAL3761944.1"/>
    <property type="molecule type" value="Genomic_DNA"/>
</dbReference>
<proteinExistence type="inferred from homology"/>
<dbReference type="GO" id="GO:0016020">
    <property type="term" value="C:membrane"/>
    <property type="evidence" value="ECO:0007669"/>
    <property type="project" value="UniProtKB-SubCell"/>
</dbReference>
<evidence type="ECO:0000256" key="3">
    <source>
        <dbReference type="ARBA" id="ARBA00022692"/>
    </source>
</evidence>
<dbReference type="AlphaFoldDB" id="A0ABD3MD61"/>
<evidence type="ECO:0008006" key="10">
    <source>
        <dbReference type="Google" id="ProtNLM"/>
    </source>
</evidence>
<feature type="region of interest" description="Disordered" evidence="6">
    <location>
        <begin position="1"/>
        <end position="56"/>
    </location>
</feature>
<reference evidence="8 9" key="1">
    <citation type="submission" date="2024-10" db="EMBL/GenBank/DDBJ databases">
        <title>Updated reference genomes for cyclostephanoid diatoms.</title>
        <authorList>
            <person name="Roberts W.R."/>
            <person name="Alverson A.J."/>
        </authorList>
    </citation>
    <scope>NUCLEOTIDE SEQUENCE [LARGE SCALE GENOMIC DNA]</scope>
    <source>
        <strain evidence="8 9">AJA232-27</strain>
    </source>
</reference>
<dbReference type="InterPro" id="IPR008429">
    <property type="entry name" value="CLPTM1"/>
</dbReference>
<comment type="caution">
    <text evidence="8">The sequence shown here is derived from an EMBL/GenBank/DDBJ whole genome shotgun (WGS) entry which is preliminary data.</text>
</comment>
<gene>
    <name evidence="8" type="ORF">ACHAWU_010121</name>
</gene>
<comment type="similarity">
    <text evidence="2">Belongs to the CLPTM1 family.</text>
</comment>
<keyword evidence="4 7" id="KW-1133">Transmembrane helix</keyword>
<evidence type="ECO:0000256" key="7">
    <source>
        <dbReference type="SAM" id="Phobius"/>
    </source>
</evidence>
<dbReference type="Pfam" id="PF05602">
    <property type="entry name" value="CLPTM1"/>
    <property type="match status" value="1"/>
</dbReference>
<sequence>MAAAAAAVDDAPVDGATMSRSHRRPQSTTGAVSAATGADHRQPPNHGADDQQQQQQQQEPFFMKILQHLMLFFLLQNVIGFVKMTFMPSPNNNNNNPNSLHNDFISLNHPKGKPIGVTSDNNHEWNSRMPKLPPTCLWAPGTVMDLSVLITDSPDIPNGWPSLTTTTTTTTTHNDVVDDTTEHSSLTTSGNILASWQQDGLILGGILPNDDGTSKKANNQPSILSGYLSSNADQTMNHRNATLTIPITPAIWNNETQLYAFVRLQRRRTFRDGTDSRDIDPNRLVRKEDMLIKRMTLTRYRKRKKNRDVKSLLDTPSSVDTSVSAEDMDTSVLTVASRNKTHDQILLYMKPFVTLQLIDIASISLPHKKNIPSQIANHMDWYEGGEGDDQDARSFHVPNQDLYYPILYQSEFWMTSGSLKELNGTVKESKLDINVETVPMWKWQLQSQTEDNWRKQEAFTGEEDEGNDMLRNMLLETNPYLLVITAIVSVLHTVFDILAFKNDISFFKNKKSMEGLSLRSMIVNAGFSFIIFLYLADNDTSFMVLMSNGVGLAIDVWKISKAITLKFEGGKIEWVEVQSYKKSKTKEYDEIATSHLLFVTMPLVAGYGMYSLFYQKHRGWYSWILNTLVGFIYMFGFVMMTPQLFINYKLQSVAHLNWRTMTYKSINTFIDDLFAFVIKMPIMHRLACLRDDLIFFIYLFQRYKYKTDFTRVNEFGQCAQPTEEMLAEQARELTADRNETSELADADFGTKKCGHEAVSVRAGESEQRETAQSGDLTIGKRRGARDKKE</sequence>
<dbReference type="PANTHER" id="PTHR21347:SF0">
    <property type="entry name" value="LIPID SCRAMBLASE CLPTM1L"/>
    <property type="match status" value="1"/>
</dbReference>